<sequence length="80" mass="9219">MTMTMTEIAAHPAAEPEIDPELLAEAQRQLGDAWPNQAINEGLRLLVEQKRLERRQALEDLRRMSREGRFNYAALDEVDE</sequence>
<evidence type="ECO:0000313" key="2">
    <source>
        <dbReference type="Proteomes" id="UP001501444"/>
    </source>
</evidence>
<dbReference type="RefSeq" id="WP_344617039.1">
    <property type="nucleotide sequence ID" value="NZ_BAAARV010000070.1"/>
</dbReference>
<accession>A0ABN3H6J2</accession>
<organism evidence="1 2">
    <name type="scientific">Dactylosporangium salmoneum</name>
    <dbReference type="NCBI Taxonomy" id="53361"/>
    <lineage>
        <taxon>Bacteria</taxon>
        <taxon>Bacillati</taxon>
        <taxon>Actinomycetota</taxon>
        <taxon>Actinomycetes</taxon>
        <taxon>Micromonosporales</taxon>
        <taxon>Micromonosporaceae</taxon>
        <taxon>Dactylosporangium</taxon>
    </lineage>
</organism>
<dbReference type="EMBL" id="BAAARV010000070">
    <property type="protein sequence ID" value="GAA2370695.1"/>
    <property type="molecule type" value="Genomic_DNA"/>
</dbReference>
<proteinExistence type="predicted"/>
<name>A0ABN3H6J2_9ACTN</name>
<evidence type="ECO:0000313" key="1">
    <source>
        <dbReference type="EMBL" id="GAA2370695.1"/>
    </source>
</evidence>
<reference evidence="1 2" key="1">
    <citation type="journal article" date="2019" name="Int. J. Syst. Evol. Microbiol.">
        <title>The Global Catalogue of Microorganisms (GCM) 10K type strain sequencing project: providing services to taxonomists for standard genome sequencing and annotation.</title>
        <authorList>
            <consortium name="The Broad Institute Genomics Platform"/>
            <consortium name="The Broad Institute Genome Sequencing Center for Infectious Disease"/>
            <person name="Wu L."/>
            <person name="Ma J."/>
        </authorList>
    </citation>
    <scope>NUCLEOTIDE SEQUENCE [LARGE SCALE GENOMIC DNA]</scope>
    <source>
        <strain evidence="1 2">JCM 3272</strain>
    </source>
</reference>
<comment type="caution">
    <text evidence="1">The sequence shown here is derived from an EMBL/GenBank/DDBJ whole genome shotgun (WGS) entry which is preliminary data.</text>
</comment>
<protein>
    <submittedName>
        <fullName evidence="1">Uncharacterized protein</fullName>
    </submittedName>
</protein>
<gene>
    <name evidence="1" type="ORF">GCM10010170_071800</name>
</gene>
<dbReference type="Proteomes" id="UP001501444">
    <property type="component" value="Unassembled WGS sequence"/>
</dbReference>
<keyword evidence="2" id="KW-1185">Reference proteome</keyword>